<proteinExistence type="inferred from homology"/>
<comment type="subcellular location">
    <subcellularLocation>
        <location evidence="1 14">Endoplasmic reticulum membrane</location>
        <topology evidence="1 14">Multi-pass membrane protein</topology>
    </subcellularLocation>
</comment>
<dbReference type="PANTHER" id="PTHR12317:SF0">
    <property type="entry name" value="ACYLTRANSFERASE"/>
    <property type="match status" value="1"/>
</dbReference>
<feature type="transmembrane region" description="Helical" evidence="14">
    <location>
        <begin position="34"/>
        <end position="54"/>
    </location>
</feature>
<keyword evidence="10 14" id="KW-1133">Transmembrane helix</keyword>
<dbReference type="GO" id="GO:0005789">
    <property type="term" value="C:endoplasmic reticulum membrane"/>
    <property type="evidence" value="ECO:0007669"/>
    <property type="project" value="UniProtKB-SubCell"/>
</dbReference>
<evidence type="ECO:0000256" key="14">
    <source>
        <dbReference type="RuleBase" id="RU367023"/>
    </source>
</evidence>
<keyword evidence="8" id="KW-0319">Glycerol metabolism</keyword>
<evidence type="ECO:0000313" key="15">
    <source>
        <dbReference type="EMBL" id="GMH91735.1"/>
    </source>
</evidence>
<dbReference type="AlphaFoldDB" id="A0A9W7BST9"/>
<evidence type="ECO:0000256" key="6">
    <source>
        <dbReference type="ARBA" id="ARBA00022679"/>
    </source>
</evidence>
<feature type="transmembrane region" description="Helical" evidence="14">
    <location>
        <begin position="60"/>
        <end position="81"/>
    </location>
</feature>
<name>A0A9W7BST9_9STRA</name>
<keyword evidence="9 14" id="KW-0256">Endoplasmic reticulum</keyword>
<evidence type="ECO:0000256" key="7">
    <source>
        <dbReference type="ARBA" id="ARBA00022692"/>
    </source>
</evidence>
<protein>
    <recommendedName>
        <fullName evidence="14">Acyltransferase</fullName>
        <ecNumber evidence="14">2.3.1.-</ecNumber>
    </recommendedName>
</protein>
<evidence type="ECO:0000256" key="13">
    <source>
        <dbReference type="ARBA" id="ARBA00023315"/>
    </source>
</evidence>
<evidence type="ECO:0000256" key="12">
    <source>
        <dbReference type="ARBA" id="ARBA00023136"/>
    </source>
</evidence>
<keyword evidence="7 14" id="KW-0812">Transmembrane</keyword>
<gene>
    <name evidence="15" type="ORF">TL16_g12139</name>
</gene>
<evidence type="ECO:0000256" key="5">
    <source>
        <dbReference type="ARBA" id="ARBA00022516"/>
    </source>
</evidence>
<evidence type="ECO:0000256" key="9">
    <source>
        <dbReference type="ARBA" id="ARBA00022824"/>
    </source>
</evidence>
<evidence type="ECO:0000256" key="4">
    <source>
        <dbReference type="ARBA" id="ARBA00005420"/>
    </source>
</evidence>
<accession>A0A9W7BST9</accession>
<dbReference type="EC" id="2.3.1.-" evidence="14"/>
<sequence>MSSSEKSRDHKWAAGSATPPSTPFSLMIGYGLQLSLVACWVGGFASPAFAYHWYRTKNSVALSLYAALIASGYIFPSSYPGSPLLKNFYMRYIFLPFKSSQRRFKHIPTRANPGIVLYHPHGMFSWGFANGGAWNFFYYQKGFQGLVASSLLHAPGFRLLFVKLLGGINSAEKPELVRKMKNKESFGLIPGGFHEATISYPGTSRVFLKTRKGFVKYALQHGFSLTPVYTYGESATYWNASGFWKLRWKFNDQKIPAILPFGRWWCPLLPRSIDLNTIGGEPLKLPKIENPTANDVDMWHGVYMEHLKTHFNTYKKEFGGSEADSELEIW</sequence>
<comment type="pathway">
    <text evidence="3">Lipid metabolism.</text>
</comment>
<evidence type="ECO:0000256" key="3">
    <source>
        <dbReference type="ARBA" id="ARBA00005189"/>
    </source>
</evidence>
<dbReference type="PANTHER" id="PTHR12317">
    <property type="entry name" value="DIACYLGLYCEROL O-ACYLTRANSFERASE"/>
    <property type="match status" value="1"/>
</dbReference>
<keyword evidence="5" id="KW-0444">Lipid biosynthesis</keyword>
<dbReference type="InterPro" id="IPR007130">
    <property type="entry name" value="DAGAT"/>
</dbReference>
<comment type="pathway">
    <text evidence="2">Glycerolipid metabolism; triacylglycerol biosynthesis.</text>
</comment>
<evidence type="ECO:0000256" key="2">
    <source>
        <dbReference type="ARBA" id="ARBA00004771"/>
    </source>
</evidence>
<evidence type="ECO:0000256" key="11">
    <source>
        <dbReference type="ARBA" id="ARBA00023098"/>
    </source>
</evidence>
<keyword evidence="13" id="KW-0012">Acyltransferase</keyword>
<keyword evidence="12 14" id="KW-0472">Membrane</keyword>
<keyword evidence="6 14" id="KW-0808">Transferase</keyword>
<evidence type="ECO:0000256" key="1">
    <source>
        <dbReference type="ARBA" id="ARBA00004477"/>
    </source>
</evidence>
<dbReference type="EMBL" id="BLQM01000478">
    <property type="protein sequence ID" value="GMH91735.1"/>
    <property type="molecule type" value="Genomic_DNA"/>
</dbReference>
<keyword evidence="11" id="KW-0443">Lipid metabolism</keyword>
<evidence type="ECO:0000256" key="8">
    <source>
        <dbReference type="ARBA" id="ARBA00022798"/>
    </source>
</evidence>
<comment type="caution">
    <text evidence="15">The sequence shown here is derived from an EMBL/GenBank/DDBJ whole genome shotgun (WGS) entry which is preliminary data.</text>
</comment>
<dbReference type="GO" id="GO:0006071">
    <property type="term" value="P:glycerol metabolic process"/>
    <property type="evidence" value="ECO:0007669"/>
    <property type="project" value="UniProtKB-KW"/>
</dbReference>
<reference evidence="16" key="1">
    <citation type="journal article" date="2023" name="Commun. Biol.">
        <title>Genome analysis of Parmales, the sister group of diatoms, reveals the evolutionary specialization of diatoms from phago-mixotrophs to photoautotrophs.</title>
        <authorList>
            <person name="Ban H."/>
            <person name="Sato S."/>
            <person name="Yoshikawa S."/>
            <person name="Yamada K."/>
            <person name="Nakamura Y."/>
            <person name="Ichinomiya M."/>
            <person name="Sato N."/>
            <person name="Blanc-Mathieu R."/>
            <person name="Endo H."/>
            <person name="Kuwata A."/>
            <person name="Ogata H."/>
        </authorList>
    </citation>
    <scope>NUCLEOTIDE SEQUENCE [LARGE SCALE GENOMIC DNA]</scope>
</reference>
<dbReference type="GO" id="GO:0019432">
    <property type="term" value="P:triglyceride biosynthetic process"/>
    <property type="evidence" value="ECO:0007669"/>
    <property type="project" value="TreeGrafter"/>
</dbReference>
<comment type="similarity">
    <text evidence="4 14">Belongs to the diacylglycerol acyltransferase family.</text>
</comment>
<dbReference type="GO" id="GO:0004144">
    <property type="term" value="F:diacylglycerol O-acyltransferase activity"/>
    <property type="evidence" value="ECO:0007669"/>
    <property type="project" value="TreeGrafter"/>
</dbReference>
<dbReference type="Pfam" id="PF03982">
    <property type="entry name" value="DAGAT"/>
    <property type="match status" value="1"/>
</dbReference>
<dbReference type="Proteomes" id="UP001162640">
    <property type="component" value="Unassembled WGS sequence"/>
</dbReference>
<evidence type="ECO:0000313" key="16">
    <source>
        <dbReference type="Proteomes" id="UP001162640"/>
    </source>
</evidence>
<evidence type="ECO:0000256" key="10">
    <source>
        <dbReference type="ARBA" id="ARBA00022989"/>
    </source>
</evidence>
<organism evidence="15 16">
    <name type="scientific">Triparma laevis f. inornata</name>
    <dbReference type="NCBI Taxonomy" id="1714386"/>
    <lineage>
        <taxon>Eukaryota</taxon>
        <taxon>Sar</taxon>
        <taxon>Stramenopiles</taxon>
        <taxon>Ochrophyta</taxon>
        <taxon>Bolidophyceae</taxon>
        <taxon>Parmales</taxon>
        <taxon>Triparmaceae</taxon>
        <taxon>Triparma</taxon>
    </lineage>
</organism>